<dbReference type="InterPro" id="IPR007372">
    <property type="entry name" value="Lipid/polyisoprenoid-bd_YceI"/>
</dbReference>
<sequence length="195" mass="22139">MKSDLPLAVWLAVLCLALVCAVPAWAQQGRNDFDPAHTRLGFELRTRWGQVLDGVFRRYEGSVEHLPDGRQQVRLRMYTRDVEIIDHERYGDWARSEKFFDADRYPVVTFTSKPYDPMLLYDGGTLEGDLSIKGISRPRSLQVAPADCARAAVDCDVVATGAVRRSDYDMDDWMLAVSDRVVFVLRARIRSGKTP</sequence>
<dbReference type="EMBL" id="PDWW01000001">
    <property type="protein sequence ID" value="KAF1727580.1"/>
    <property type="molecule type" value="Genomic_DNA"/>
</dbReference>
<evidence type="ECO:0000313" key="3">
    <source>
        <dbReference type="EMBL" id="KAF1727580.1"/>
    </source>
</evidence>
<evidence type="ECO:0000259" key="2">
    <source>
        <dbReference type="SMART" id="SM00867"/>
    </source>
</evidence>
<evidence type="ECO:0000256" key="1">
    <source>
        <dbReference type="SAM" id="SignalP"/>
    </source>
</evidence>
<gene>
    <name evidence="3" type="ORF">CSC78_01040</name>
</gene>
<keyword evidence="1" id="KW-0732">Signal</keyword>
<dbReference type="SUPFAM" id="SSF101874">
    <property type="entry name" value="YceI-like"/>
    <property type="match status" value="1"/>
</dbReference>
<comment type="caution">
    <text evidence="3">The sequence shown here is derived from an EMBL/GenBank/DDBJ whole genome shotgun (WGS) entry which is preliminary data.</text>
</comment>
<name>A0ABQ6ZMM5_9GAMM</name>
<dbReference type="Proteomes" id="UP000781710">
    <property type="component" value="Unassembled WGS sequence"/>
</dbReference>
<dbReference type="Gene3D" id="2.40.128.110">
    <property type="entry name" value="Lipid/polyisoprenoid-binding, YceI-like"/>
    <property type="match status" value="1"/>
</dbReference>
<dbReference type="SMART" id="SM00867">
    <property type="entry name" value="YceI"/>
    <property type="match status" value="1"/>
</dbReference>
<keyword evidence="4" id="KW-1185">Reference proteome</keyword>
<reference evidence="3 4" key="1">
    <citation type="submission" date="2017-10" db="EMBL/GenBank/DDBJ databases">
        <title>Whole genome sequencing of members of genus Pseudoxanthomonas.</title>
        <authorList>
            <person name="Kumar S."/>
            <person name="Bansal K."/>
            <person name="Kaur A."/>
            <person name="Patil P."/>
            <person name="Sharma S."/>
            <person name="Patil P.B."/>
        </authorList>
    </citation>
    <scope>NUCLEOTIDE SEQUENCE [LARGE SCALE GENOMIC DNA]</scope>
    <source>
        <strain evidence="3 4">DSM 17109</strain>
    </source>
</reference>
<dbReference type="InterPro" id="IPR036761">
    <property type="entry name" value="TTHA0802/YceI-like_sf"/>
</dbReference>
<evidence type="ECO:0000313" key="4">
    <source>
        <dbReference type="Proteomes" id="UP000781710"/>
    </source>
</evidence>
<accession>A0ABQ6ZMM5</accession>
<dbReference type="PANTHER" id="PTHR34406:SF1">
    <property type="entry name" value="PROTEIN YCEI"/>
    <property type="match status" value="1"/>
</dbReference>
<feature type="signal peptide" evidence="1">
    <location>
        <begin position="1"/>
        <end position="26"/>
    </location>
</feature>
<feature type="domain" description="Lipid/polyisoprenoid-binding YceI-like" evidence="2">
    <location>
        <begin position="30"/>
        <end position="190"/>
    </location>
</feature>
<feature type="chain" id="PRO_5046024808" description="Lipid/polyisoprenoid-binding YceI-like domain-containing protein" evidence="1">
    <location>
        <begin position="27"/>
        <end position="195"/>
    </location>
</feature>
<proteinExistence type="predicted"/>
<dbReference type="PANTHER" id="PTHR34406">
    <property type="entry name" value="PROTEIN YCEI"/>
    <property type="match status" value="1"/>
</dbReference>
<organism evidence="3 4">
    <name type="scientific">Pseudoxanthomonas japonensis</name>
    <dbReference type="NCBI Taxonomy" id="69284"/>
    <lineage>
        <taxon>Bacteria</taxon>
        <taxon>Pseudomonadati</taxon>
        <taxon>Pseudomonadota</taxon>
        <taxon>Gammaproteobacteria</taxon>
        <taxon>Lysobacterales</taxon>
        <taxon>Lysobacteraceae</taxon>
        <taxon>Pseudoxanthomonas</taxon>
    </lineage>
</organism>
<dbReference type="Pfam" id="PF04264">
    <property type="entry name" value="YceI"/>
    <property type="match status" value="1"/>
</dbReference>
<dbReference type="RefSeq" id="WP_162336050.1">
    <property type="nucleotide sequence ID" value="NZ_BOUK01000004.1"/>
</dbReference>
<protein>
    <recommendedName>
        <fullName evidence="2">Lipid/polyisoprenoid-binding YceI-like domain-containing protein</fullName>
    </recommendedName>
</protein>